<accession>A0A7J6KKT1</accession>
<feature type="region of interest" description="Disordered" evidence="1">
    <location>
        <begin position="155"/>
        <end position="213"/>
    </location>
</feature>
<comment type="caution">
    <text evidence="2">The sequence shown here is derived from an EMBL/GenBank/DDBJ whole genome shotgun (WGS) entry which is preliminary data.</text>
</comment>
<organism evidence="2 3">
    <name type="scientific">Perkinsus chesapeaki</name>
    <name type="common">Clam parasite</name>
    <name type="synonym">Perkinsus andrewsi</name>
    <dbReference type="NCBI Taxonomy" id="330153"/>
    <lineage>
        <taxon>Eukaryota</taxon>
        <taxon>Sar</taxon>
        <taxon>Alveolata</taxon>
        <taxon>Perkinsozoa</taxon>
        <taxon>Perkinsea</taxon>
        <taxon>Perkinsida</taxon>
        <taxon>Perkinsidae</taxon>
        <taxon>Perkinsus</taxon>
    </lineage>
</organism>
<feature type="non-terminal residue" evidence="2">
    <location>
        <position position="1"/>
    </location>
</feature>
<evidence type="ECO:0000313" key="3">
    <source>
        <dbReference type="Proteomes" id="UP000591131"/>
    </source>
</evidence>
<keyword evidence="3" id="KW-1185">Reference proteome</keyword>
<dbReference type="EMBL" id="JAAPAO010002415">
    <property type="protein sequence ID" value="KAF4647728.1"/>
    <property type="molecule type" value="Genomic_DNA"/>
</dbReference>
<sequence>VRAWNVTPFTTDDDLSPHSLCWYTNPRIPELDPREDVLLGEKYHESLPPEAPLFDDSNEFFGEMKERQATKWRRWKAIWCDLREKVRMTTLSRRKLFELKTGQKVLLWTRKPGKFIGWNWEGPYPVVETVGSVTTILRNDIPFKAATTNLKPYFEDDDTEAESDDDNEGHQSASPAVPHSPLPGDGDREASPLINQDSEREEDDDEEEGHQYTQDELKKYEIGSIRVFIDVHHRYFPFTAIAGYIVNRNEDCVTIIPFVDDANRLIEADRLVDEPAVLS</sequence>
<dbReference type="OrthoDB" id="441133at2759"/>
<proteinExistence type="predicted"/>
<dbReference type="AlphaFoldDB" id="A0A7J6KKT1"/>
<evidence type="ECO:0000313" key="2">
    <source>
        <dbReference type="EMBL" id="KAF4647728.1"/>
    </source>
</evidence>
<gene>
    <name evidence="2" type="ORF">FOL47_004235</name>
</gene>
<feature type="compositionally biased region" description="Acidic residues" evidence="1">
    <location>
        <begin position="199"/>
        <end position="208"/>
    </location>
</feature>
<evidence type="ECO:0000256" key="1">
    <source>
        <dbReference type="SAM" id="MobiDB-lite"/>
    </source>
</evidence>
<feature type="compositionally biased region" description="Acidic residues" evidence="1">
    <location>
        <begin position="155"/>
        <end position="167"/>
    </location>
</feature>
<feature type="non-terminal residue" evidence="2">
    <location>
        <position position="279"/>
    </location>
</feature>
<protein>
    <submittedName>
        <fullName evidence="2">Uncharacterized protein</fullName>
    </submittedName>
</protein>
<dbReference type="Proteomes" id="UP000591131">
    <property type="component" value="Unassembled WGS sequence"/>
</dbReference>
<reference evidence="2 3" key="1">
    <citation type="submission" date="2020-04" db="EMBL/GenBank/DDBJ databases">
        <title>Perkinsus chesapeaki whole genome sequence.</title>
        <authorList>
            <person name="Bogema D.R."/>
        </authorList>
    </citation>
    <scope>NUCLEOTIDE SEQUENCE [LARGE SCALE GENOMIC DNA]</scope>
    <source>
        <strain evidence="2">ATCC PRA-425</strain>
    </source>
</reference>
<name>A0A7J6KKT1_PERCH</name>